<keyword evidence="2" id="KW-0472">Membrane</keyword>
<name>A0ABT9PTW8_9HYPH</name>
<comment type="caution">
    <text evidence="3">The sequence shown here is derived from an EMBL/GenBank/DDBJ whole genome shotgun (WGS) entry which is preliminary data.</text>
</comment>
<dbReference type="GO" id="GO:0004519">
    <property type="term" value="F:endonuclease activity"/>
    <property type="evidence" value="ECO:0007669"/>
    <property type="project" value="UniProtKB-KW"/>
</dbReference>
<accession>A0ABT9PTW8</accession>
<feature type="compositionally biased region" description="Low complexity" evidence="1">
    <location>
        <begin position="81"/>
        <end position="92"/>
    </location>
</feature>
<dbReference type="SUPFAM" id="SSF50199">
    <property type="entry name" value="Staphylococcal nuclease"/>
    <property type="match status" value="1"/>
</dbReference>
<keyword evidence="3" id="KW-0255">Endonuclease</keyword>
<feature type="transmembrane region" description="Helical" evidence="2">
    <location>
        <begin position="21"/>
        <end position="39"/>
    </location>
</feature>
<dbReference type="InterPro" id="IPR035437">
    <property type="entry name" value="SNase_OB-fold_sf"/>
</dbReference>
<keyword evidence="2" id="KW-1133">Transmembrane helix</keyword>
<feature type="compositionally biased region" description="Pro residues" evidence="1">
    <location>
        <begin position="68"/>
        <end position="80"/>
    </location>
</feature>
<gene>
    <name evidence="3" type="ORF">J2T09_002661</name>
</gene>
<evidence type="ECO:0000256" key="1">
    <source>
        <dbReference type="SAM" id="MobiDB-lite"/>
    </source>
</evidence>
<keyword evidence="3" id="KW-0540">Nuclease</keyword>
<sequence length="266" mass="27981">MAKAATGRGRKTRRSSKAKGGMAPWYGAAALVVVGIIAYDHRDDLARYLPPAKPAATSTARQETARPQPQPTPRPSPPAAMPGSRSAATTPPRNVPVPPAPIPSRSVPTTAPQPMAKPMLASLPPPVIPSSSGAKALAPDGGARMVGAGFKGQFYYCGRSGLNNCIAESGVFWHDKTAVRLADVDVPGAESAKCDAERQRGFRAKVRLRELLDAGPFDLVLSDSGDREQSGAKLRVAMRGGKSIGDQLVREGLAQPRGGRFTNWCP</sequence>
<dbReference type="Proteomes" id="UP001241472">
    <property type="component" value="Unassembled WGS sequence"/>
</dbReference>
<evidence type="ECO:0000313" key="3">
    <source>
        <dbReference type="EMBL" id="MDP9837901.1"/>
    </source>
</evidence>
<organism evidence="3 4">
    <name type="scientific">Neorhizobium huautlense</name>
    <dbReference type="NCBI Taxonomy" id="67774"/>
    <lineage>
        <taxon>Bacteria</taxon>
        <taxon>Pseudomonadati</taxon>
        <taxon>Pseudomonadota</taxon>
        <taxon>Alphaproteobacteria</taxon>
        <taxon>Hyphomicrobiales</taxon>
        <taxon>Rhizobiaceae</taxon>
        <taxon>Rhizobium/Agrobacterium group</taxon>
        <taxon>Neorhizobium</taxon>
    </lineage>
</organism>
<protein>
    <submittedName>
        <fullName evidence="3">Endonuclease YncB(Thermonuclease family)</fullName>
    </submittedName>
</protein>
<feature type="region of interest" description="Disordered" evidence="1">
    <location>
        <begin position="1"/>
        <end position="21"/>
    </location>
</feature>
<keyword evidence="2" id="KW-0812">Transmembrane</keyword>
<dbReference type="EMBL" id="JAUSRF010000008">
    <property type="protein sequence ID" value="MDP9837901.1"/>
    <property type="molecule type" value="Genomic_DNA"/>
</dbReference>
<proteinExistence type="predicted"/>
<feature type="compositionally biased region" description="Basic residues" evidence="1">
    <location>
        <begin position="8"/>
        <end position="17"/>
    </location>
</feature>
<evidence type="ECO:0000256" key="2">
    <source>
        <dbReference type="SAM" id="Phobius"/>
    </source>
</evidence>
<feature type="region of interest" description="Disordered" evidence="1">
    <location>
        <begin position="50"/>
        <end position="113"/>
    </location>
</feature>
<feature type="compositionally biased region" description="Pro residues" evidence="1">
    <location>
        <begin position="93"/>
        <end position="102"/>
    </location>
</feature>
<dbReference type="Gene3D" id="2.40.50.90">
    <property type="match status" value="1"/>
</dbReference>
<reference evidence="3 4" key="1">
    <citation type="submission" date="2023-07" db="EMBL/GenBank/DDBJ databases">
        <title>Sorghum-associated microbial communities from plants grown in Nebraska, USA.</title>
        <authorList>
            <person name="Schachtman D."/>
        </authorList>
    </citation>
    <scope>NUCLEOTIDE SEQUENCE [LARGE SCALE GENOMIC DNA]</scope>
    <source>
        <strain evidence="3 4">DS1307</strain>
    </source>
</reference>
<evidence type="ECO:0000313" key="4">
    <source>
        <dbReference type="Proteomes" id="UP001241472"/>
    </source>
</evidence>
<keyword evidence="4" id="KW-1185">Reference proteome</keyword>
<dbReference type="RefSeq" id="WP_306835374.1">
    <property type="nucleotide sequence ID" value="NZ_JAUSRF010000008.1"/>
</dbReference>
<keyword evidence="3" id="KW-0378">Hydrolase</keyword>